<organism evidence="1">
    <name type="scientific">uncultured Thiotrichaceae bacterium</name>
    <dbReference type="NCBI Taxonomy" id="298394"/>
    <lineage>
        <taxon>Bacteria</taxon>
        <taxon>Pseudomonadati</taxon>
        <taxon>Pseudomonadota</taxon>
        <taxon>Gammaproteobacteria</taxon>
        <taxon>Thiotrichales</taxon>
        <taxon>Thiotrichaceae</taxon>
        <taxon>environmental samples</taxon>
    </lineage>
</organism>
<reference evidence="1" key="1">
    <citation type="submission" date="2020-01" db="EMBL/GenBank/DDBJ databases">
        <authorList>
            <person name="Meier V. D."/>
            <person name="Meier V D."/>
        </authorList>
    </citation>
    <scope>NUCLEOTIDE SEQUENCE</scope>
    <source>
        <strain evidence="1">HLG_WM_MAG_07</strain>
    </source>
</reference>
<evidence type="ECO:0000313" key="1">
    <source>
        <dbReference type="EMBL" id="CAA6811369.1"/>
    </source>
</evidence>
<dbReference type="InterPro" id="IPR025586">
    <property type="entry name" value="PcfJ"/>
</dbReference>
<proteinExistence type="predicted"/>
<sequence>MRTREIREMIKSRYREMAEEQTRDYYLTHDYYNGRTLQRPYQPYVAEPNPEEEIAKRDHAYLNDLLSPKPTLGNAFAEALAGFNGKTDDSDLRCSDSTLKPAEDLLVRIIEWHERYTCEGIAALLKEDEERLSTANIDALQNAYPNEPVIVQNIIIFAAFWLRSPRSYKANNEASMLDHVFAHYPTPALLRKCWKESATPENVQWLMIYFAYTQGTSLKALTQYFGWKTESPKLWHFLPESRGHFSPKEAVLYQEVMRLGGSEDFYEILMDHPSYQPDVLSSNEQSRNFWYSVVRWFIKHDEDVVGTEITRILTWARHQYTEFMRERKAFTMNGRSLSKVIRSANDYHRAVLAHQAELARRAEARRVAAIERAEQQRQEDVERRERAYTYYDDEHENYTWKKHNWDKQYHSHKGVWTFRELVSSQELNLEANIMEHCVYDYDYGCYMGESAIVSLRLDDERCITIELEPTSGDLIQAMGQYNRDPEKDELDVIRKWHIEVVKCKTRPRKRPLP</sequence>
<dbReference type="Pfam" id="PF14284">
    <property type="entry name" value="PcfJ"/>
    <property type="match status" value="1"/>
</dbReference>
<dbReference type="AlphaFoldDB" id="A0A6S6SS38"/>
<accession>A0A6S6SS38</accession>
<dbReference type="EMBL" id="CACVAY010000049">
    <property type="protein sequence ID" value="CAA6811369.1"/>
    <property type="molecule type" value="Genomic_DNA"/>
</dbReference>
<protein>
    <recommendedName>
        <fullName evidence="2">PcfJ-like protein</fullName>
    </recommendedName>
</protein>
<name>A0A6S6SS38_9GAMM</name>
<evidence type="ECO:0008006" key="2">
    <source>
        <dbReference type="Google" id="ProtNLM"/>
    </source>
</evidence>
<gene>
    <name evidence="1" type="ORF">HELGO_WM14066</name>
</gene>